<dbReference type="InterPro" id="IPR036188">
    <property type="entry name" value="FAD/NAD-bd_sf"/>
</dbReference>
<dbReference type="PRINTS" id="PR00419">
    <property type="entry name" value="ADXRDTASE"/>
</dbReference>
<dbReference type="InterPro" id="IPR017900">
    <property type="entry name" value="4Fe4S_Fe_S_CS"/>
</dbReference>
<accession>Q64C49</accession>
<dbReference type="SMR" id="Q64C49"/>
<dbReference type="EMBL" id="AY714840">
    <property type="protein sequence ID" value="AAU83028.1"/>
    <property type="molecule type" value="Genomic_DNA"/>
</dbReference>
<dbReference type="Pfam" id="PF00037">
    <property type="entry name" value="Fer4"/>
    <property type="match status" value="2"/>
</dbReference>
<gene>
    <name evidence="2" type="ORF">GZ26D6_4</name>
</gene>
<sequence>MSVLVIGGGYAGLKAALDCAKDEEVFFVLRTPNIGGFFSKLHLVEEKHPFDILSPLIEQIKENDKIHVFTNSAVERMKEEDHGFRVSVRRKPITIDETKCDSCGECWKMCPVTSPDRCNGWLSNRNAIYTPEDALSYAIERETPFCQATCPVSLDIRGYAGFIADGKFKEAYDLIREKVPFPGVLGRVCTHPCEDLCKRGLVDESISIAKLKRFVADHVYENYGEEIKLEPIPATKGKKVAIIGAGPAGLSAAYDLKTFGYDITVFEKLPVVGGMMAVGIPKYRLPRATLEREIGFVRAVGVEIKTNVEVDTDMFAELRRTYDTTFISVGAHVSGKLGIPGEDLEGVIPDIDFLRALNLNLNLGNEVKIGKSVVVVGGGNVAIDAARSVLRLGSKVFIVYRRSRAEMPASREELESLEEEGIKIIFLANPTKILGSSRVEGVECVRMELGPPDDTGRRRPVPVEGTEFVIDVDTVIPAIGQASDLQFLEGSGVDTPGGRRISTFEDGRTTVAGIFAGGDAATGAKTVIEAIAAGKRAALSINEYLSGEKRADFKVESEIDLGEREAREKSNLSRNYFPIMDIALQKRVKMPKLPGEERITNFEEEELGYDAKMAVEEANRCLSCRKCIGCGICAEVCPQDAIVYDQTEERLELKVEKLIFAADMEENVPPGEYMYSNVVTQIEFERMLSESGPYGGIIMRPFDGDIPREIAFIHVLDADEDECSPLAFEFLVQEAKSAKERDVDSCIFARELYEDTGDIKSVKIDDITVTELEETKNLRLQYVVEGEKEKEKEEKEVDMVVLSVGFSLPEYVKKRGELVGIKPEELKSKMWGKPGKGLVEVEIMKTEKEGVFIAA</sequence>
<dbReference type="SUPFAM" id="SSF54862">
    <property type="entry name" value="4Fe-4S ferredoxins"/>
    <property type="match status" value="1"/>
</dbReference>
<dbReference type="GO" id="GO:0016491">
    <property type="term" value="F:oxidoreductase activity"/>
    <property type="evidence" value="ECO:0007669"/>
    <property type="project" value="InterPro"/>
</dbReference>
<dbReference type="Pfam" id="PF14691">
    <property type="entry name" value="Fer4_20"/>
    <property type="match status" value="1"/>
</dbReference>
<dbReference type="SUPFAM" id="SSF51971">
    <property type="entry name" value="Nucleotide-binding domain"/>
    <property type="match status" value="1"/>
</dbReference>
<reference evidence="2" key="1">
    <citation type="journal article" date="2004" name="Science">
        <title>Reverse methanogenesis: testing the hypothesis with environmental genomics.</title>
        <authorList>
            <person name="Hallam S.J."/>
            <person name="Putnam N."/>
            <person name="Preston C.M."/>
            <person name="Detter J.C."/>
            <person name="Rokhsar D."/>
            <person name="Richardson P.M."/>
            <person name="DeLong E.F."/>
        </authorList>
    </citation>
    <scope>NUCLEOTIDE SEQUENCE</scope>
</reference>
<dbReference type="Gene3D" id="3.50.50.60">
    <property type="entry name" value="FAD/NAD(P)-binding domain"/>
    <property type="match status" value="3"/>
</dbReference>
<dbReference type="InterPro" id="IPR009051">
    <property type="entry name" value="Helical_ferredxn"/>
</dbReference>
<dbReference type="SUPFAM" id="SSF51905">
    <property type="entry name" value="FAD/NAD(P)-binding domain"/>
    <property type="match status" value="1"/>
</dbReference>
<organism evidence="2">
    <name type="scientific">Uncultured archaeon GZfos26G2</name>
    <dbReference type="NCBI Taxonomy" id="3386331"/>
    <lineage>
        <taxon>Archaea</taxon>
        <taxon>Methanobacteriati</taxon>
        <taxon>Methanobacteriota</taxon>
        <taxon>Stenosarchaea group</taxon>
        <taxon>Methanomicrobia</taxon>
        <taxon>Candidatus Methanophagales</taxon>
        <taxon>Candidatus Methanophagaceae</taxon>
        <taxon>Candidatus Methanophaga</taxon>
    </lineage>
</organism>
<dbReference type="PROSITE" id="PS51379">
    <property type="entry name" value="4FE4S_FER_2"/>
    <property type="match status" value="2"/>
</dbReference>
<protein>
    <submittedName>
        <fullName evidence="2">Formate dehydrogenase beta subunit</fullName>
    </submittedName>
</protein>
<evidence type="ECO:0000259" key="1">
    <source>
        <dbReference type="PROSITE" id="PS51379"/>
    </source>
</evidence>
<proteinExistence type="predicted"/>
<dbReference type="InterPro" id="IPR017896">
    <property type="entry name" value="4Fe4S_Fe-S-bd"/>
</dbReference>
<dbReference type="AlphaFoldDB" id="Q64C49"/>
<name>Q64C49_UNCAG</name>
<dbReference type="Gene3D" id="3.30.70.3270">
    <property type="match status" value="1"/>
</dbReference>
<dbReference type="InterPro" id="IPR028261">
    <property type="entry name" value="DPD_II"/>
</dbReference>
<dbReference type="Pfam" id="PF07992">
    <property type="entry name" value="Pyr_redox_2"/>
    <property type="match status" value="1"/>
</dbReference>
<evidence type="ECO:0000313" key="2">
    <source>
        <dbReference type="EMBL" id="AAU83028.1"/>
    </source>
</evidence>
<dbReference type="InterPro" id="IPR023753">
    <property type="entry name" value="FAD/NAD-binding_dom"/>
</dbReference>
<dbReference type="PROSITE" id="PS00198">
    <property type="entry name" value="4FE4S_FER_1"/>
    <property type="match status" value="2"/>
</dbReference>
<feature type="domain" description="4Fe-4S ferredoxin-type" evidence="1">
    <location>
        <begin position="618"/>
        <end position="647"/>
    </location>
</feature>
<dbReference type="GO" id="GO:0051536">
    <property type="term" value="F:iron-sulfur cluster binding"/>
    <property type="evidence" value="ECO:0007669"/>
    <property type="project" value="InterPro"/>
</dbReference>
<dbReference type="PANTHER" id="PTHR42783:SF3">
    <property type="entry name" value="GLUTAMATE SYNTHASE [NADPH] SMALL CHAIN-RELATED"/>
    <property type="match status" value="1"/>
</dbReference>
<reference evidence="2" key="2">
    <citation type="submission" date="2004-08" db="EMBL/GenBank/DDBJ databases">
        <authorList>
            <person name="Putnam N."/>
            <person name="Detter J.C."/>
            <person name="Richardson P.M."/>
            <person name="Rokhsar D."/>
        </authorList>
    </citation>
    <scope>NUCLEOTIDE SEQUENCE</scope>
</reference>
<dbReference type="PANTHER" id="PTHR42783">
    <property type="entry name" value="GLUTAMATE SYNTHASE [NADPH] SMALL CHAIN"/>
    <property type="match status" value="1"/>
</dbReference>
<feature type="domain" description="4Fe-4S ferredoxin-type" evidence="1">
    <location>
        <begin position="91"/>
        <end position="120"/>
    </location>
</feature>
<dbReference type="Gene3D" id="1.10.1060.10">
    <property type="entry name" value="Alpha-helical ferredoxin"/>
    <property type="match status" value="1"/>
</dbReference>
<dbReference type="SUPFAM" id="SSF46548">
    <property type="entry name" value="alpha-helical ferredoxin"/>
    <property type="match status" value="2"/>
</dbReference>